<dbReference type="RefSeq" id="XP_055891724.1">
    <property type="nucleotide sequence ID" value="XM_056035749.1"/>
</dbReference>
<dbReference type="OrthoDB" id="10003267at2759"/>
<feature type="coiled-coil region" evidence="1">
    <location>
        <begin position="283"/>
        <end position="310"/>
    </location>
</feature>
<evidence type="ECO:0000256" key="1">
    <source>
        <dbReference type="SAM" id="Coils"/>
    </source>
</evidence>
<keyword evidence="2" id="KW-1185">Reference proteome</keyword>
<dbReference type="Proteomes" id="UP001165740">
    <property type="component" value="Chromosome 7"/>
</dbReference>
<feature type="coiled-coil region" evidence="1">
    <location>
        <begin position="128"/>
        <end position="230"/>
    </location>
</feature>
<dbReference type="GeneID" id="106053924"/>
<evidence type="ECO:0000313" key="5">
    <source>
        <dbReference type="RefSeq" id="XP_055891727.1"/>
    </source>
</evidence>
<dbReference type="PANTHER" id="PTHR28574:SF1">
    <property type="entry name" value="RIKEN CDNA 6820408C15 GENE"/>
    <property type="match status" value="1"/>
</dbReference>
<evidence type="ECO:0000313" key="3">
    <source>
        <dbReference type="RefSeq" id="XP_055891724.1"/>
    </source>
</evidence>
<evidence type="ECO:0000313" key="2">
    <source>
        <dbReference type="Proteomes" id="UP001165740"/>
    </source>
</evidence>
<name>A0A9W3AWY2_BIOGL</name>
<dbReference type="OMA" id="CNHEDFL"/>
<organism evidence="2 5">
    <name type="scientific">Biomphalaria glabrata</name>
    <name type="common">Bloodfluke planorb</name>
    <name type="synonym">Freshwater snail</name>
    <dbReference type="NCBI Taxonomy" id="6526"/>
    <lineage>
        <taxon>Eukaryota</taxon>
        <taxon>Metazoa</taxon>
        <taxon>Spiralia</taxon>
        <taxon>Lophotrochozoa</taxon>
        <taxon>Mollusca</taxon>
        <taxon>Gastropoda</taxon>
        <taxon>Heterobranchia</taxon>
        <taxon>Euthyneura</taxon>
        <taxon>Panpulmonata</taxon>
        <taxon>Hygrophila</taxon>
        <taxon>Lymnaeoidea</taxon>
        <taxon>Planorbidae</taxon>
        <taxon>Biomphalaria</taxon>
    </lineage>
</organism>
<dbReference type="RefSeq" id="XP_055891725.1">
    <property type="nucleotide sequence ID" value="XM_056035750.1"/>
</dbReference>
<dbReference type="InterPro" id="IPR029236">
    <property type="entry name" value="DUF4618"/>
</dbReference>
<reference evidence="3 4" key="1">
    <citation type="submission" date="2025-04" db="UniProtKB">
        <authorList>
            <consortium name="RefSeq"/>
        </authorList>
    </citation>
    <scope>IDENTIFICATION</scope>
</reference>
<gene>
    <name evidence="3 4 5 6" type="primary">LOC106053924</name>
</gene>
<dbReference type="Pfam" id="PF15397">
    <property type="entry name" value="DUF4618"/>
    <property type="match status" value="1"/>
</dbReference>
<protein>
    <submittedName>
        <fullName evidence="3 4">Myosin heavy chain, clone 203-like</fullName>
    </submittedName>
</protein>
<evidence type="ECO:0000313" key="4">
    <source>
        <dbReference type="RefSeq" id="XP_055891725.1"/>
    </source>
</evidence>
<dbReference type="RefSeq" id="XP_055891727.1">
    <property type="nucleotide sequence ID" value="XM_056035752.1"/>
</dbReference>
<accession>A0A9W3AWY2</accession>
<dbReference type="PANTHER" id="PTHR28574">
    <property type="entry name" value="RIKEN CDNA 6820408C15"/>
    <property type="match status" value="1"/>
</dbReference>
<sequence length="348" mass="40695">MASCGCRNGETEKMLSQHNGFAFDNVHYDPWQRKVKSKQTHKTSLAPQKVTKCAQKINASFIPHTSSHVQEEDKKLQSRERCKTLEAEIINARKSLDMHLKREKELIELNLQIIDAIESLEDKTHADVKQLLRKYEKYRSGIATLNANFLNELAEEKEDLQNRKAFMDSQISGLERKVEELNEQLQEKQNELSILSTYKDKEYPVKAMMISNFQAELDNFKSSNQADQEELEHIIKTELGKYERERIKVSNNIIYKVIVESVALMHPSIKDTALQNVVMKKEIEFHQKHHEEITQANKQLEREIESLLKSPKSNLRLQLFPEFFPKREKCTPDMELTFDIPTQDWLPI</sequence>
<proteinExistence type="predicted"/>
<keyword evidence="1" id="KW-0175">Coiled coil</keyword>
<dbReference type="RefSeq" id="XP_055891728.1">
    <property type="nucleotide sequence ID" value="XM_056035753.1"/>
</dbReference>
<evidence type="ECO:0000313" key="6">
    <source>
        <dbReference type="RefSeq" id="XP_055891728.1"/>
    </source>
</evidence>
<dbReference type="AlphaFoldDB" id="A0A9W3AWY2"/>